<keyword evidence="6" id="KW-0547">Nucleotide-binding</keyword>
<evidence type="ECO:0000313" key="13">
    <source>
        <dbReference type="EMBL" id="KAH3807705.1"/>
    </source>
</evidence>
<evidence type="ECO:0000259" key="12">
    <source>
        <dbReference type="PROSITE" id="PS50011"/>
    </source>
</evidence>
<dbReference type="Pfam" id="PF00069">
    <property type="entry name" value="Pkinase"/>
    <property type="match status" value="1"/>
</dbReference>
<evidence type="ECO:0000256" key="1">
    <source>
        <dbReference type="ARBA" id="ARBA00004192"/>
    </source>
</evidence>
<evidence type="ECO:0000256" key="11">
    <source>
        <dbReference type="ARBA" id="ARBA00048679"/>
    </source>
</evidence>
<dbReference type="InterPro" id="IPR051138">
    <property type="entry name" value="PIM_Ser/Thr_kinase"/>
</dbReference>
<evidence type="ECO:0000256" key="8">
    <source>
        <dbReference type="ARBA" id="ARBA00022840"/>
    </source>
</evidence>
<dbReference type="SUPFAM" id="SSF56112">
    <property type="entry name" value="Protein kinase-like (PK-like)"/>
    <property type="match status" value="1"/>
</dbReference>
<reference evidence="13" key="1">
    <citation type="journal article" date="2019" name="bioRxiv">
        <title>The Genome of the Zebra Mussel, Dreissena polymorpha: A Resource for Invasive Species Research.</title>
        <authorList>
            <person name="McCartney M.A."/>
            <person name="Auch B."/>
            <person name="Kono T."/>
            <person name="Mallez S."/>
            <person name="Zhang Y."/>
            <person name="Obille A."/>
            <person name="Becker A."/>
            <person name="Abrahante J.E."/>
            <person name="Garbe J."/>
            <person name="Badalamenti J.P."/>
            <person name="Herman A."/>
            <person name="Mangelson H."/>
            <person name="Liachko I."/>
            <person name="Sullivan S."/>
            <person name="Sone E.D."/>
            <person name="Koren S."/>
            <person name="Silverstein K.A.T."/>
            <person name="Beckman K.B."/>
            <person name="Gohl D.M."/>
        </authorList>
    </citation>
    <scope>NUCLEOTIDE SEQUENCE</scope>
    <source>
        <strain evidence="13">Duluth1</strain>
        <tissue evidence="13">Whole animal</tissue>
    </source>
</reference>
<dbReference type="Proteomes" id="UP000828390">
    <property type="component" value="Unassembled WGS sequence"/>
</dbReference>
<keyword evidence="5" id="KW-0808">Transferase</keyword>
<comment type="catalytic activity">
    <reaction evidence="11">
        <text>L-seryl-[protein] + ATP = O-phospho-L-seryl-[protein] + ADP + H(+)</text>
        <dbReference type="Rhea" id="RHEA:17989"/>
        <dbReference type="Rhea" id="RHEA-COMP:9863"/>
        <dbReference type="Rhea" id="RHEA-COMP:11604"/>
        <dbReference type="ChEBI" id="CHEBI:15378"/>
        <dbReference type="ChEBI" id="CHEBI:29999"/>
        <dbReference type="ChEBI" id="CHEBI:30616"/>
        <dbReference type="ChEBI" id="CHEBI:83421"/>
        <dbReference type="ChEBI" id="CHEBI:456216"/>
        <dbReference type="EC" id="2.7.11.1"/>
    </reaction>
</comment>
<keyword evidence="16" id="KW-1185">Reference proteome</keyword>
<dbReference type="AlphaFoldDB" id="A0A9D4G334"/>
<comment type="catalytic activity">
    <reaction evidence="10">
        <text>L-threonyl-[protein] + ATP = O-phospho-L-threonyl-[protein] + ADP + H(+)</text>
        <dbReference type="Rhea" id="RHEA:46608"/>
        <dbReference type="Rhea" id="RHEA-COMP:11060"/>
        <dbReference type="Rhea" id="RHEA-COMP:11605"/>
        <dbReference type="ChEBI" id="CHEBI:15378"/>
        <dbReference type="ChEBI" id="CHEBI:30013"/>
        <dbReference type="ChEBI" id="CHEBI:30616"/>
        <dbReference type="ChEBI" id="CHEBI:61977"/>
        <dbReference type="ChEBI" id="CHEBI:456216"/>
        <dbReference type="EC" id="2.7.11.1"/>
    </reaction>
</comment>
<dbReference type="EC" id="2.7.11.1" evidence="2"/>
<dbReference type="PANTHER" id="PTHR22984">
    <property type="entry name" value="SERINE/THREONINE-PROTEIN KINASE PIM"/>
    <property type="match status" value="1"/>
</dbReference>
<comment type="subcellular location">
    <subcellularLocation>
        <location evidence="1">Host cytoplasm</location>
    </subcellularLocation>
</comment>
<evidence type="ECO:0000256" key="6">
    <source>
        <dbReference type="ARBA" id="ARBA00022741"/>
    </source>
</evidence>
<evidence type="ECO:0000256" key="9">
    <source>
        <dbReference type="ARBA" id="ARBA00023200"/>
    </source>
</evidence>
<dbReference type="PROSITE" id="PS50011">
    <property type="entry name" value="PROTEIN_KINASE_DOM"/>
    <property type="match status" value="1"/>
</dbReference>
<dbReference type="GO" id="GO:0005737">
    <property type="term" value="C:cytoplasm"/>
    <property type="evidence" value="ECO:0007669"/>
    <property type="project" value="TreeGrafter"/>
</dbReference>
<evidence type="ECO:0000256" key="3">
    <source>
        <dbReference type="ARBA" id="ARBA00016885"/>
    </source>
</evidence>
<feature type="domain" description="Protein kinase" evidence="12">
    <location>
        <begin position="11"/>
        <end position="258"/>
    </location>
</feature>
<keyword evidence="8" id="KW-0067">ATP-binding</keyword>
<gene>
    <name evidence="15" type="ORF">DPMN_038358</name>
    <name evidence="14" type="ORF">DPMN_124557</name>
    <name evidence="13" type="ORF">DPMN_136052</name>
</gene>
<keyword evidence="4" id="KW-0723">Serine/threonine-protein kinase</keyword>
<proteinExistence type="predicted"/>
<evidence type="ECO:0000313" key="14">
    <source>
        <dbReference type="EMBL" id="KAH3822766.1"/>
    </source>
</evidence>
<sequence length="269" mass="31370">MDTVASLLERYYIENLIETGSTARVMKAVRSLDGKVFAMKVAKTVNTITSIPEEILINQELMAADIKGVTQMHEYAIDFEMNRYVIIMEYMPMDLHTYVSRRATPITEEECCHIICQVVKILLDMQNMVGMQHMDLKMENVLIDPLTKEVKLCDFGHIAKVEHLWTDSKSKGTHIYWAPETVKERRFYPTRSIVWQVGLLAYDIIQEVPWEMYKDGNLSDLTFERFTCGKAISFIYICLEPDVRIRVDLYRLLQTSWLDEKNNNEMICS</sequence>
<dbReference type="GO" id="GO:0005524">
    <property type="term" value="F:ATP binding"/>
    <property type="evidence" value="ECO:0007669"/>
    <property type="project" value="UniProtKB-KW"/>
</dbReference>
<dbReference type="PANTHER" id="PTHR22984:SF25">
    <property type="entry name" value="PROTEIN KINASE DOMAIN-CONTAINING PROTEIN"/>
    <property type="match status" value="1"/>
</dbReference>
<organism evidence="13 16">
    <name type="scientific">Dreissena polymorpha</name>
    <name type="common">Zebra mussel</name>
    <name type="synonym">Mytilus polymorpha</name>
    <dbReference type="NCBI Taxonomy" id="45954"/>
    <lineage>
        <taxon>Eukaryota</taxon>
        <taxon>Metazoa</taxon>
        <taxon>Spiralia</taxon>
        <taxon>Lophotrochozoa</taxon>
        <taxon>Mollusca</taxon>
        <taxon>Bivalvia</taxon>
        <taxon>Autobranchia</taxon>
        <taxon>Heteroconchia</taxon>
        <taxon>Euheterodonta</taxon>
        <taxon>Imparidentia</taxon>
        <taxon>Neoheterodontei</taxon>
        <taxon>Myida</taxon>
        <taxon>Dreissenoidea</taxon>
        <taxon>Dreissenidae</taxon>
        <taxon>Dreissena</taxon>
    </lineage>
</organism>
<accession>A0A9D4G334</accession>
<keyword evidence="7" id="KW-0418">Kinase</keyword>
<dbReference type="PROSITE" id="PS00108">
    <property type="entry name" value="PROTEIN_KINASE_ST"/>
    <property type="match status" value="1"/>
</dbReference>
<evidence type="ECO:0000256" key="7">
    <source>
        <dbReference type="ARBA" id="ARBA00022777"/>
    </source>
</evidence>
<comment type="caution">
    <text evidence="13">The sequence shown here is derived from an EMBL/GenBank/DDBJ whole genome shotgun (WGS) entry which is preliminary data.</text>
</comment>
<dbReference type="InterPro" id="IPR008271">
    <property type="entry name" value="Ser/Thr_kinase_AS"/>
</dbReference>
<dbReference type="Gene3D" id="1.10.510.10">
    <property type="entry name" value="Transferase(Phosphotransferase) domain 1"/>
    <property type="match status" value="1"/>
</dbReference>
<dbReference type="GO" id="GO:0004674">
    <property type="term" value="F:protein serine/threonine kinase activity"/>
    <property type="evidence" value="ECO:0007669"/>
    <property type="project" value="UniProtKB-KW"/>
</dbReference>
<dbReference type="EMBL" id="JAIWYP010000002">
    <property type="protein sequence ID" value="KAH3875096.1"/>
    <property type="molecule type" value="Genomic_DNA"/>
</dbReference>
<protein>
    <recommendedName>
        <fullName evidence="3">Serine/threonine-protein kinase 1</fullName>
        <ecNumber evidence="2">2.7.11.1</ecNumber>
    </recommendedName>
</protein>
<evidence type="ECO:0000256" key="2">
    <source>
        <dbReference type="ARBA" id="ARBA00012513"/>
    </source>
</evidence>
<keyword evidence="9" id="KW-1035">Host cytoplasm</keyword>
<dbReference type="SMART" id="SM00220">
    <property type="entry name" value="S_TKc"/>
    <property type="match status" value="1"/>
</dbReference>
<dbReference type="EMBL" id="JAIWYP010000006">
    <property type="protein sequence ID" value="KAH3807705.1"/>
    <property type="molecule type" value="Genomic_DNA"/>
</dbReference>
<dbReference type="InterPro" id="IPR000719">
    <property type="entry name" value="Prot_kinase_dom"/>
</dbReference>
<evidence type="ECO:0000313" key="16">
    <source>
        <dbReference type="Proteomes" id="UP000828390"/>
    </source>
</evidence>
<name>A0A9D4G334_DREPO</name>
<dbReference type="InterPro" id="IPR011009">
    <property type="entry name" value="Kinase-like_dom_sf"/>
</dbReference>
<evidence type="ECO:0000256" key="10">
    <source>
        <dbReference type="ARBA" id="ARBA00047899"/>
    </source>
</evidence>
<dbReference type="EMBL" id="JAIWYP010000005">
    <property type="protein sequence ID" value="KAH3822766.1"/>
    <property type="molecule type" value="Genomic_DNA"/>
</dbReference>
<dbReference type="GO" id="GO:0030430">
    <property type="term" value="C:host cell cytoplasm"/>
    <property type="evidence" value="ECO:0007669"/>
    <property type="project" value="UniProtKB-SubCell"/>
</dbReference>
<evidence type="ECO:0000313" key="15">
    <source>
        <dbReference type="EMBL" id="KAH3875096.1"/>
    </source>
</evidence>
<evidence type="ECO:0000256" key="4">
    <source>
        <dbReference type="ARBA" id="ARBA00022527"/>
    </source>
</evidence>
<reference evidence="13" key="2">
    <citation type="submission" date="2020-11" db="EMBL/GenBank/DDBJ databases">
        <authorList>
            <person name="McCartney M.A."/>
            <person name="Auch B."/>
            <person name="Kono T."/>
            <person name="Mallez S."/>
            <person name="Becker A."/>
            <person name="Gohl D.M."/>
            <person name="Silverstein K.A.T."/>
            <person name="Koren S."/>
            <person name="Bechman K.B."/>
            <person name="Herman A."/>
            <person name="Abrahante J.E."/>
            <person name="Garbe J."/>
        </authorList>
    </citation>
    <scope>NUCLEOTIDE SEQUENCE</scope>
    <source>
        <strain evidence="13">Duluth1</strain>
        <tissue evidence="13">Whole animal</tissue>
    </source>
</reference>
<dbReference type="OrthoDB" id="6156587at2759"/>
<evidence type="ECO:0000256" key="5">
    <source>
        <dbReference type="ARBA" id="ARBA00022679"/>
    </source>
</evidence>